<dbReference type="AlphaFoldDB" id="A0A7J8JHP6"/>
<sequence>MKQNLVIGSCWSIKNENLKGKILQEHGFWGHRECSTGWSREEKCLPGVLVTQEGGNCVWGKGNMDKKGPLQGSGLPPGGRKQTRLPPRKVSDPGHAIALDMTWASRGKSRLLKGRGEKGGSHAI</sequence>
<evidence type="ECO:0000256" key="1">
    <source>
        <dbReference type="SAM" id="MobiDB-lite"/>
    </source>
</evidence>
<proteinExistence type="predicted"/>
<evidence type="ECO:0000313" key="3">
    <source>
        <dbReference type="Proteomes" id="UP000593571"/>
    </source>
</evidence>
<reference evidence="2 3" key="1">
    <citation type="journal article" date="2020" name="Nature">
        <title>Six reference-quality genomes reveal evolution of bat adaptations.</title>
        <authorList>
            <person name="Jebb D."/>
            <person name="Huang Z."/>
            <person name="Pippel M."/>
            <person name="Hughes G.M."/>
            <person name="Lavrichenko K."/>
            <person name="Devanna P."/>
            <person name="Winkler S."/>
            <person name="Jermiin L.S."/>
            <person name="Skirmuntt E.C."/>
            <person name="Katzourakis A."/>
            <person name="Burkitt-Gray L."/>
            <person name="Ray D.A."/>
            <person name="Sullivan K.A.M."/>
            <person name="Roscito J.G."/>
            <person name="Kirilenko B.M."/>
            <person name="Davalos L.M."/>
            <person name="Corthals A.P."/>
            <person name="Power M.L."/>
            <person name="Jones G."/>
            <person name="Ransome R.D."/>
            <person name="Dechmann D.K.N."/>
            <person name="Locatelli A.G."/>
            <person name="Puechmaille S.J."/>
            <person name="Fedrigo O."/>
            <person name="Jarvis E.D."/>
            <person name="Hiller M."/>
            <person name="Vernes S.C."/>
            <person name="Myers E.W."/>
            <person name="Teeling E.C."/>
        </authorList>
    </citation>
    <scope>NUCLEOTIDE SEQUENCE [LARGE SCALE GENOMIC DNA]</scope>
    <source>
        <strain evidence="2">MRouAeg1</strain>
        <tissue evidence="2">Muscle</tissue>
    </source>
</reference>
<keyword evidence="3" id="KW-1185">Reference proteome</keyword>
<gene>
    <name evidence="2" type="ORF">HJG63_010300</name>
</gene>
<organism evidence="2 3">
    <name type="scientific">Rousettus aegyptiacus</name>
    <name type="common">Egyptian fruit bat</name>
    <name type="synonym">Pteropus aegyptiacus</name>
    <dbReference type="NCBI Taxonomy" id="9407"/>
    <lineage>
        <taxon>Eukaryota</taxon>
        <taxon>Metazoa</taxon>
        <taxon>Chordata</taxon>
        <taxon>Craniata</taxon>
        <taxon>Vertebrata</taxon>
        <taxon>Euteleostomi</taxon>
        <taxon>Mammalia</taxon>
        <taxon>Eutheria</taxon>
        <taxon>Laurasiatheria</taxon>
        <taxon>Chiroptera</taxon>
        <taxon>Yinpterochiroptera</taxon>
        <taxon>Pteropodoidea</taxon>
        <taxon>Pteropodidae</taxon>
        <taxon>Rousettinae</taxon>
        <taxon>Rousettus</taxon>
    </lineage>
</organism>
<feature type="region of interest" description="Disordered" evidence="1">
    <location>
        <begin position="61"/>
        <end position="94"/>
    </location>
</feature>
<dbReference type="EMBL" id="JACASE010000002">
    <property type="protein sequence ID" value="KAF6496041.1"/>
    <property type="molecule type" value="Genomic_DNA"/>
</dbReference>
<dbReference type="Proteomes" id="UP000593571">
    <property type="component" value="Unassembled WGS sequence"/>
</dbReference>
<accession>A0A7J8JHP6</accession>
<name>A0A7J8JHP6_ROUAE</name>
<protein>
    <submittedName>
        <fullName evidence="2">Uncharacterized protein</fullName>
    </submittedName>
</protein>
<evidence type="ECO:0000313" key="2">
    <source>
        <dbReference type="EMBL" id="KAF6496041.1"/>
    </source>
</evidence>
<comment type="caution">
    <text evidence="2">The sequence shown here is derived from an EMBL/GenBank/DDBJ whole genome shotgun (WGS) entry which is preliminary data.</text>
</comment>